<dbReference type="Proteomes" id="UP000276133">
    <property type="component" value="Unassembled WGS sequence"/>
</dbReference>
<dbReference type="EMBL" id="REGN01004471">
    <property type="protein sequence ID" value="RNA17366.1"/>
    <property type="molecule type" value="Genomic_DNA"/>
</dbReference>
<evidence type="ECO:0000313" key="1">
    <source>
        <dbReference type="EMBL" id="RNA17366.1"/>
    </source>
</evidence>
<gene>
    <name evidence="1" type="ORF">BpHYR1_038377</name>
</gene>
<comment type="caution">
    <text evidence="1">The sequence shown here is derived from an EMBL/GenBank/DDBJ whole genome shotgun (WGS) entry which is preliminary data.</text>
</comment>
<name>A0A3M7R1A2_BRAPC</name>
<protein>
    <submittedName>
        <fullName evidence="1">Uncharacterized protein</fullName>
    </submittedName>
</protein>
<dbReference type="AlphaFoldDB" id="A0A3M7R1A2"/>
<organism evidence="1 2">
    <name type="scientific">Brachionus plicatilis</name>
    <name type="common">Marine rotifer</name>
    <name type="synonym">Brachionus muelleri</name>
    <dbReference type="NCBI Taxonomy" id="10195"/>
    <lineage>
        <taxon>Eukaryota</taxon>
        <taxon>Metazoa</taxon>
        <taxon>Spiralia</taxon>
        <taxon>Gnathifera</taxon>
        <taxon>Rotifera</taxon>
        <taxon>Eurotatoria</taxon>
        <taxon>Monogononta</taxon>
        <taxon>Pseudotrocha</taxon>
        <taxon>Ploima</taxon>
        <taxon>Brachionidae</taxon>
        <taxon>Brachionus</taxon>
    </lineage>
</organism>
<evidence type="ECO:0000313" key="2">
    <source>
        <dbReference type="Proteomes" id="UP000276133"/>
    </source>
</evidence>
<proteinExistence type="predicted"/>
<sequence>MVSKFMFIILTLALNEFLTWINCSISIIVTKISNSSFNIPKVLAKLKLAVRVENWNAEPTHQNHTSVIIGDKNQLLMNVLNKIKFRK</sequence>
<reference evidence="1 2" key="1">
    <citation type="journal article" date="2018" name="Sci. Rep.">
        <title>Genomic signatures of local adaptation to the degree of environmental predictability in rotifers.</title>
        <authorList>
            <person name="Franch-Gras L."/>
            <person name="Hahn C."/>
            <person name="Garcia-Roger E.M."/>
            <person name="Carmona M.J."/>
            <person name="Serra M."/>
            <person name="Gomez A."/>
        </authorList>
    </citation>
    <scope>NUCLEOTIDE SEQUENCE [LARGE SCALE GENOMIC DNA]</scope>
    <source>
        <strain evidence="1">HYR1</strain>
    </source>
</reference>
<keyword evidence="2" id="KW-1185">Reference proteome</keyword>
<accession>A0A3M7R1A2</accession>